<evidence type="ECO:0000313" key="12">
    <source>
        <dbReference type="Proteomes" id="UP001164693"/>
    </source>
</evidence>
<name>A0ABY7JYQ6_9ACTN</name>
<dbReference type="InterPro" id="IPR036250">
    <property type="entry name" value="AcylCo_DH-like_C"/>
</dbReference>
<dbReference type="InterPro" id="IPR009075">
    <property type="entry name" value="AcylCo_DH/oxidase_C"/>
</dbReference>
<keyword evidence="6 7" id="KW-0560">Oxidoreductase</keyword>
<evidence type="ECO:0000256" key="6">
    <source>
        <dbReference type="ARBA" id="ARBA00023002"/>
    </source>
</evidence>
<comment type="subunit">
    <text evidence="3">Homodimer.</text>
</comment>
<dbReference type="Pfam" id="PF02770">
    <property type="entry name" value="Acyl-CoA_dh_M"/>
    <property type="match status" value="1"/>
</dbReference>
<evidence type="ECO:0000256" key="4">
    <source>
        <dbReference type="ARBA" id="ARBA00022630"/>
    </source>
</evidence>
<evidence type="ECO:0000259" key="8">
    <source>
        <dbReference type="Pfam" id="PF00441"/>
    </source>
</evidence>
<dbReference type="Pfam" id="PF00441">
    <property type="entry name" value="Acyl-CoA_dh_1"/>
    <property type="match status" value="1"/>
</dbReference>
<dbReference type="Pfam" id="PF02771">
    <property type="entry name" value="Acyl-CoA_dh_N"/>
    <property type="match status" value="1"/>
</dbReference>
<dbReference type="SUPFAM" id="SSF47203">
    <property type="entry name" value="Acyl-CoA dehydrogenase C-terminal domain-like"/>
    <property type="match status" value="1"/>
</dbReference>
<organism evidence="11 12">
    <name type="scientific">Jatrophihabitans cynanchi</name>
    <dbReference type="NCBI Taxonomy" id="2944128"/>
    <lineage>
        <taxon>Bacteria</taxon>
        <taxon>Bacillati</taxon>
        <taxon>Actinomycetota</taxon>
        <taxon>Actinomycetes</taxon>
        <taxon>Jatrophihabitantales</taxon>
        <taxon>Jatrophihabitantaceae</taxon>
        <taxon>Jatrophihabitans</taxon>
    </lineage>
</organism>
<dbReference type="SUPFAM" id="SSF56645">
    <property type="entry name" value="Acyl-CoA dehydrogenase NM domain-like"/>
    <property type="match status" value="1"/>
</dbReference>
<dbReference type="Gene3D" id="1.20.140.10">
    <property type="entry name" value="Butyryl-CoA Dehydrogenase, subunit A, domain 3"/>
    <property type="match status" value="1"/>
</dbReference>
<comment type="similarity">
    <text evidence="2 7">Belongs to the acyl-CoA dehydrogenase family.</text>
</comment>
<comment type="cofactor">
    <cofactor evidence="1 7">
        <name>FAD</name>
        <dbReference type="ChEBI" id="CHEBI:57692"/>
    </cofactor>
</comment>
<evidence type="ECO:0000256" key="3">
    <source>
        <dbReference type="ARBA" id="ARBA00011738"/>
    </source>
</evidence>
<evidence type="ECO:0000256" key="5">
    <source>
        <dbReference type="ARBA" id="ARBA00022827"/>
    </source>
</evidence>
<proteinExistence type="inferred from homology"/>
<feature type="domain" description="Acyl-CoA oxidase/dehydrogenase middle" evidence="9">
    <location>
        <begin position="147"/>
        <end position="238"/>
    </location>
</feature>
<evidence type="ECO:0000256" key="1">
    <source>
        <dbReference type="ARBA" id="ARBA00001974"/>
    </source>
</evidence>
<evidence type="ECO:0000313" key="11">
    <source>
        <dbReference type="EMBL" id="WAX56850.1"/>
    </source>
</evidence>
<dbReference type="InterPro" id="IPR050741">
    <property type="entry name" value="Acyl-CoA_dehydrogenase"/>
</dbReference>
<dbReference type="InterPro" id="IPR037069">
    <property type="entry name" value="AcylCoA_DH/ox_N_sf"/>
</dbReference>
<dbReference type="RefSeq" id="WP_269443385.1">
    <property type="nucleotide sequence ID" value="NZ_CP097463.1"/>
</dbReference>
<keyword evidence="5 7" id="KW-0274">FAD</keyword>
<dbReference type="Gene3D" id="1.10.540.10">
    <property type="entry name" value="Acyl-CoA dehydrogenase/oxidase, N-terminal domain"/>
    <property type="match status" value="1"/>
</dbReference>
<reference evidence="11" key="1">
    <citation type="submission" date="2022-05" db="EMBL/GenBank/DDBJ databases">
        <title>Jatrophihabitans sp. SB3-54 whole genome sequence.</title>
        <authorList>
            <person name="Suh M.K."/>
            <person name="Eom M.K."/>
            <person name="Kim J.S."/>
            <person name="Kim H.S."/>
            <person name="Do H.E."/>
            <person name="Shin Y.K."/>
            <person name="Lee J.-S."/>
        </authorList>
    </citation>
    <scope>NUCLEOTIDE SEQUENCE</scope>
    <source>
        <strain evidence="11">SB3-54</strain>
    </source>
</reference>
<keyword evidence="4 7" id="KW-0285">Flavoprotein</keyword>
<keyword evidence="12" id="KW-1185">Reference proteome</keyword>
<dbReference type="Proteomes" id="UP001164693">
    <property type="component" value="Chromosome"/>
</dbReference>
<dbReference type="PANTHER" id="PTHR48083:SF13">
    <property type="entry name" value="ACYL-COA DEHYDROGENASE FAMILY MEMBER 11"/>
    <property type="match status" value="1"/>
</dbReference>
<dbReference type="PANTHER" id="PTHR48083">
    <property type="entry name" value="MEDIUM-CHAIN SPECIFIC ACYL-COA DEHYDROGENASE, MITOCHONDRIAL-RELATED"/>
    <property type="match status" value="1"/>
</dbReference>
<dbReference type="InterPro" id="IPR009100">
    <property type="entry name" value="AcylCoA_DH/oxidase_NM_dom_sf"/>
</dbReference>
<sequence>MDFRHSERSQALQEQLRAFLDEHVFPAEHEFEHQVAANRAAGNPFRTPEVLQGLKRTAREQGLWNLFLPAGSEQAGHGPGEQFGAGLSVLDYAPLAELSGRSVAIAPEAMNCSAPDTGNMELLAMFGTEAQVDAWLRPLLAGEIRSCFSMTEPAVASSDATNIALTITRDGDAYVVDGRKWWSTGAMRPECKVAIVMGVSDPGADRHARHSMILVPLDAPGVVIERSTSVFGYDDGPHGGHGVIHYDHVRVPVENLLGPQGGGFMMAQARLGPGRIHHCMRSLGMAERALELMCTRAASRDVFGGPLARQGVVQEWIAESRLAIEQARLLVLKTAWLIDNVGAKGARTEIAAIKVAAPRAASYVVDRAIQVHGGAGVSGDTPLAESWAQLRTLHLADGPDEVHLRSLGRDELRKHAATTR</sequence>
<gene>
    <name evidence="11" type="ORF">M6B22_20330</name>
</gene>
<dbReference type="InterPro" id="IPR006091">
    <property type="entry name" value="Acyl-CoA_Oxase/DH_mid-dom"/>
</dbReference>
<dbReference type="InterPro" id="IPR046373">
    <property type="entry name" value="Acyl-CoA_Oxase/DH_mid-dom_sf"/>
</dbReference>
<evidence type="ECO:0000256" key="2">
    <source>
        <dbReference type="ARBA" id="ARBA00009347"/>
    </source>
</evidence>
<evidence type="ECO:0000259" key="9">
    <source>
        <dbReference type="Pfam" id="PF02770"/>
    </source>
</evidence>
<dbReference type="InterPro" id="IPR013786">
    <property type="entry name" value="AcylCoA_DH/ox_N"/>
</dbReference>
<evidence type="ECO:0000259" key="10">
    <source>
        <dbReference type="Pfam" id="PF02771"/>
    </source>
</evidence>
<feature type="domain" description="Acyl-CoA dehydrogenase/oxidase N-terminal" evidence="10">
    <location>
        <begin position="7"/>
        <end position="143"/>
    </location>
</feature>
<dbReference type="EMBL" id="CP097463">
    <property type="protein sequence ID" value="WAX56850.1"/>
    <property type="molecule type" value="Genomic_DNA"/>
</dbReference>
<feature type="domain" description="Acyl-CoA dehydrogenase/oxidase C-terminal" evidence="8">
    <location>
        <begin position="261"/>
        <end position="409"/>
    </location>
</feature>
<protein>
    <submittedName>
        <fullName evidence="11">Acyl-CoA dehydrogenase family protein</fullName>
    </submittedName>
</protein>
<evidence type="ECO:0000256" key="7">
    <source>
        <dbReference type="RuleBase" id="RU362125"/>
    </source>
</evidence>
<accession>A0ABY7JYQ6</accession>
<dbReference type="Gene3D" id="2.40.110.10">
    <property type="entry name" value="Butyryl-CoA Dehydrogenase, subunit A, domain 2"/>
    <property type="match status" value="1"/>
</dbReference>